<reference evidence="3" key="1">
    <citation type="journal article" date="2019" name="Int. J. Syst. Evol. Microbiol.">
        <title>The Global Catalogue of Microorganisms (GCM) 10K type strain sequencing project: providing services to taxonomists for standard genome sequencing and annotation.</title>
        <authorList>
            <consortium name="The Broad Institute Genomics Platform"/>
            <consortium name="The Broad Institute Genome Sequencing Center for Infectious Disease"/>
            <person name="Wu L."/>
            <person name="Ma J."/>
        </authorList>
    </citation>
    <scope>NUCLEOTIDE SEQUENCE [LARGE SCALE GENOMIC DNA]</scope>
    <source>
        <strain evidence="3">CGMCC 1.15772</strain>
    </source>
</reference>
<proteinExistence type="predicted"/>
<dbReference type="SUPFAM" id="SSF55729">
    <property type="entry name" value="Acyl-CoA N-acyltransferases (Nat)"/>
    <property type="match status" value="1"/>
</dbReference>
<sequence length="170" mass="18168">MPTLTPYTPAHFAALSALQLPAAQEQFTAYPADLIPETEADADSLGVTILADIGLDGEAPVGYFVLSAGAQRDKYLPEPDPAGVAIRALSIDERCQGRGIGTAAMEAVPELVRAHFPQAEYVFLVVNARNAHARRVYEKAGYAVWFGRDGGKAGPQWVMRRELAGASALE</sequence>
<feature type="domain" description="N-acetyltransferase" evidence="1">
    <location>
        <begin position="2"/>
        <end position="164"/>
    </location>
</feature>
<comment type="caution">
    <text evidence="2">The sequence shown here is derived from an EMBL/GenBank/DDBJ whole genome shotgun (WGS) entry which is preliminary data.</text>
</comment>
<dbReference type="CDD" id="cd04301">
    <property type="entry name" value="NAT_SF"/>
    <property type="match status" value="1"/>
</dbReference>
<dbReference type="InterPro" id="IPR000182">
    <property type="entry name" value="GNAT_dom"/>
</dbReference>
<gene>
    <name evidence="2" type="ORF">ACFP81_03305</name>
</gene>
<name>A0ABW1YA21_9DEIO</name>
<keyword evidence="3" id="KW-1185">Reference proteome</keyword>
<evidence type="ECO:0000313" key="3">
    <source>
        <dbReference type="Proteomes" id="UP001596297"/>
    </source>
</evidence>
<dbReference type="InterPro" id="IPR016181">
    <property type="entry name" value="Acyl_CoA_acyltransferase"/>
</dbReference>
<protein>
    <submittedName>
        <fullName evidence="2">GNAT family N-acetyltransferase</fullName>
    </submittedName>
</protein>
<dbReference type="Gene3D" id="3.40.630.30">
    <property type="match status" value="1"/>
</dbReference>
<evidence type="ECO:0000313" key="2">
    <source>
        <dbReference type="EMBL" id="MFC6591150.1"/>
    </source>
</evidence>
<organism evidence="2 3">
    <name type="scientific">Deinococcus lacus</name>
    <dbReference type="NCBI Taxonomy" id="392561"/>
    <lineage>
        <taxon>Bacteria</taxon>
        <taxon>Thermotogati</taxon>
        <taxon>Deinococcota</taxon>
        <taxon>Deinococci</taxon>
        <taxon>Deinococcales</taxon>
        <taxon>Deinococcaceae</taxon>
        <taxon>Deinococcus</taxon>
    </lineage>
</organism>
<dbReference type="Proteomes" id="UP001596297">
    <property type="component" value="Unassembled WGS sequence"/>
</dbReference>
<dbReference type="EMBL" id="JBHSWD010000001">
    <property type="protein sequence ID" value="MFC6591150.1"/>
    <property type="molecule type" value="Genomic_DNA"/>
</dbReference>
<dbReference type="RefSeq" id="WP_380082158.1">
    <property type="nucleotide sequence ID" value="NZ_JBHSWD010000001.1"/>
</dbReference>
<evidence type="ECO:0000259" key="1">
    <source>
        <dbReference type="PROSITE" id="PS51186"/>
    </source>
</evidence>
<dbReference type="PROSITE" id="PS51186">
    <property type="entry name" value="GNAT"/>
    <property type="match status" value="1"/>
</dbReference>
<dbReference type="Pfam" id="PF00583">
    <property type="entry name" value="Acetyltransf_1"/>
    <property type="match status" value="1"/>
</dbReference>
<accession>A0ABW1YA21</accession>